<organism evidence="4 5">
    <name type="scientific">Endozoicomonas elysicola</name>
    <dbReference type="NCBI Taxonomy" id="305900"/>
    <lineage>
        <taxon>Bacteria</taxon>
        <taxon>Pseudomonadati</taxon>
        <taxon>Pseudomonadota</taxon>
        <taxon>Gammaproteobacteria</taxon>
        <taxon>Oceanospirillales</taxon>
        <taxon>Endozoicomonadaceae</taxon>
        <taxon>Endozoicomonas</taxon>
    </lineage>
</organism>
<sequence length="287" mass="31433">MNYKNLILDIETLSGQSSKIATLCLNRPETGNALNEALIAEMHQAFDQIEQTPTRLLILKANGKHFCTGADLNWMKQSKALSKEENHQDARQLAGLIQRLDQFPAPTIAVIQGAAFGGALGLISACDIAIASKSAKFCLSEVKLGLIPAVISPYVVRAIGARQARRYFLSAETISSKQALRLNLIHERCKEQDLSSTVETLCHQILQNAPVAMAEAKQLIDDVSNQPIDENLIDLTCDRIASIRTSPEGQEGLSAFLEKRTPGWREPSADKKPSANRKPSTGEQHHD</sequence>
<evidence type="ECO:0000256" key="3">
    <source>
        <dbReference type="SAM" id="MobiDB-lite"/>
    </source>
</evidence>
<name>A0A081KEX9_9GAMM</name>
<comment type="caution">
    <text evidence="4">The sequence shown here is derived from an EMBL/GenBank/DDBJ whole genome shotgun (WGS) entry which is preliminary data.</text>
</comment>
<dbReference type="Proteomes" id="UP000027997">
    <property type="component" value="Unassembled WGS sequence"/>
</dbReference>
<dbReference type="PANTHER" id="PTHR42964">
    <property type="entry name" value="ENOYL-COA HYDRATASE"/>
    <property type="match status" value="1"/>
</dbReference>
<dbReference type="RefSeq" id="WP_020581371.1">
    <property type="nucleotide sequence ID" value="NZ_JOJP01000001.1"/>
</dbReference>
<dbReference type="EMBL" id="JOJP01000001">
    <property type="protein sequence ID" value="KEI72705.1"/>
    <property type="molecule type" value="Genomic_DNA"/>
</dbReference>
<feature type="region of interest" description="Disordered" evidence="3">
    <location>
        <begin position="251"/>
        <end position="287"/>
    </location>
</feature>
<dbReference type="AlphaFoldDB" id="A0A081KEX9"/>
<proteinExistence type="inferred from homology"/>
<dbReference type="SUPFAM" id="SSF52096">
    <property type="entry name" value="ClpP/crotonase"/>
    <property type="match status" value="1"/>
</dbReference>
<dbReference type="InterPro" id="IPR014748">
    <property type="entry name" value="Enoyl-CoA_hydra_C"/>
</dbReference>
<dbReference type="eggNOG" id="COG1024">
    <property type="taxonomic scope" value="Bacteria"/>
</dbReference>
<protein>
    <submittedName>
        <fullName evidence="4">Gamma-carboxygeranoyl-CoA hydratase</fullName>
    </submittedName>
</protein>
<dbReference type="Gene3D" id="1.10.12.10">
    <property type="entry name" value="Lyase 2-enoyl-coa Hydratase, Chain A, domain 2"/>
    <property type="match status" value="1"/>
</dbReference>
<accession>A0A081KEX9</accession>
<dbReference type="Gene3D" id="3.90.226.10">
    <property type="entry name" value="2-enoyl-CoA Hydratase, Chain A, domain 1"/>
    <property type="match status" value="1"/>
</dbReference>
<dbReference type="CDD" id="cd06558">
    <property type="entry name" value="crotonase-like"/>
    <property type="match status" value="1"/>
</dbReference>
<dbReference type="GO" id="GO:0003824">
    <property type="term" value="F:catalytic activity"/>
    <property type="evidence" value="ECO:0007669"/>
    <property type="project" value="InterPro"/>
</dbReference>
<comment type="similarity">
    <text evidence="1 2">Belongs to the enoyl-CoA hydratase/isomerase family.</text>
</comment>
<dbReference type="PROSITE" id="PS00166">
    <property type="entry name" value="ENOYL_COA_HYDRATASE"/>
    <property type="match status" value="1"/>
</dbReference>
<dbReference type="GO" id="GO:0008300">
    <property type="term" value="P:isoprenoid catabolic process"/>
    <property type="evidence" value="ECO:0007669"/>
    <property type="project" value="TreeGrafter"/>
</dbReference>
<dbReference type="STRING" id="305900.GV64_20005"/>
<dbReference type="InterPro" id="IPR018376">
    <property type="entry name" value="Enoyl-CoA_hyd/isom_CS"/>
</dbReference>
<dbReference type="Pfam" id="PF00378">
    <property type="entry name" value="ECH_1"/>
    <property type="match status" value="1"/>
</dbReference>
<dbReference type="InterPro" id="IPR029045">
    <property type="entry name" value="ClpP/crotonase-like_dom_sf"/>
</dbReference>
<feature type="compositionally biased region" description="Polar residues" evidence="3">
    <location>
        <begin position="277"/>
        <end position="287"/>
    </location>
</feature>
<dbReference type="InterPro" id="IPR001753">
    <property type="entry name" value="Enoyl-CoA_hydra/iso"/>
</dbReference>
<evidence type="ECO:0000313" key="4">
    <source>
        <dbReference type="EMBL" id="KEI72705.1"/>
    </source>
</evidence>
<feature type="compositionally biased region" description="Basic and acidic residues" evidence="3">
    <location>
        <begin position="257"/>
        <end position="273"/>
    </location>
</feature>
<evidence type="ECO:0000256" key="1">
    <source>
        <dbReference type="ARBA" id="ARBA00005254"/>
    </source>
</evidence>
<evidence type="ECO:0000256" key="2">
    <source>
        <dbReference type="RuleBase" id="RU003707"/>
    </source>
</evidence>
<reference evidence="4 5" key="1">
    <citation type="submission" date="2014-06" db="EMBL/GenBank/DDBJ databases">
        <title>Whole Genome Sequences of Three Symbiotic Endozoicomonas Bacteria.</title>
        <authorList>
            <person name="Neave M.J."/>
            <person name="Apprill A."/>
            <person name="Voolstra C.R."/>
        </authorList>
    </citation>
    <scope>NUCLEOTIDE SEQUENCE [LARGE SCALE GENOMIC DNA]</scope>
    <source>
        <strain evidence="4 5">DSM 22380</strain>
    </source>
</reference>
<dbReference type="PANTHER" id="PTHR42964:SF1">
    <property type="entry name" value="POLYKETIDE BIOSYNTHESIS ENOYL-COA HYDRATASE PKSH-RELATED"/>
    <property type="match status" value="1"/>
</dbReference>
<dbReference type="InterPro" id="IPR051683">
    <property type="entry name" value="Enoyl-CoA_Hydratase/Isomerase"/>
</dbReference>
<evidence type="ECO:0000313" key="5">
    <source>
        <dbReference type="Proteomes" id="UP000027997"/>
    </source>
</evidence>
<keyword evidence="5" id="KW-1185">Reference proteome</keyword>
<gene>
    <name evidence="4" type="ORF">GV64_20005</name>
</gene>